<dbReference type="Proteomes" id="UP000582646">
    <property type="component" value="Unassembled WGS sequence"/>
</dbReference>
<dbReference type="Pfam" id="PF02517">
    <property type="entry name" value="Rce1-like"/>
    <property type="match status" value="1"/>
</dbReference>
<dbReference type="EMBL" id="JAAXOQ010000018">
    <property type="protein sequence ID" value="NKY19477.1"/>
    <property type="molecule type" value="Genomic_DNA"/>
</dbReference>
<dbReference type="AlphaFoldDB" id="A0A846X1L2"/>
<evidence type="ECO:0000313" key="3">
    <source>
        <dbReference type="EMBL" id="NKY19477.1"/>
    </source>
</evidence>
<gene>
    <name evidence="3" type="ORF">HF999_14010</name>
</gene>
<feature type="transmembrane region" description="Helical" evidence="1">
    <location>
        <begin position="262"/>
        <end position="285"/>
    </location>
</feature>
<keyword evidence="3" id="KW-0482">Metalloprotease</keyword>
<comment type="caution">
    <text evidence="3">The sequence shown here is derived from an EMBL/GenBank/DDBJ whole genome shotgun (WGS) entry which is preliminary data.</text>
</comment>
<dbReference type="GO" id="GO:0008237">
    <property type="term" value="F:metallopeptidase activity"/>
    <property type="evidence" value="ECO:0007669"/>
    <property type="project" value="UniProtKB-KW"/>
</dbReference>
<evidence type="ECO:0000313" key="4">
    <source>
        <dbReference type="Proteomes" id="UP000582646"/>
    </source>
</evidence>
<keyword evidence="1" id="KW-0812">Transmembrane</keyword>
<evidence type="ECO:0000256" key="1">
    <source>
        <dbReference type="SAM" id="Phobius"/>
    </source>
</evidence>
<keyword evidence="4" id="KW-1185">Reference proteome</keyword>
<accession>A0A846X1L2</accession>
<dbReference type="InterPro" id="IPR003675">
    <property type="entry name" value="Rce1/LyrA-like_dom"/>
</dbReference>
<feature type="transmembrane region" description="Helical" evidence="1">
    <location>
        <begin position="60"/>
        <end position="77"/>
    </location>
</feature>
<proteinExistence type="predicted"/>
<keyword evidence="1" id="KW-1133">Transmembrane helix</keyword>
<protein>
    <submittedName>
        <fullName evidence="3">CPBP family intramembrane metalloprotease</fullName>
    </submittedName>
</protein>
<dbReference type="GO" id="GO:0006508">
    <property type="term" value="P:proteolysis"/>
    <property type="evidence" value="ECO:0007669"/>
    <property type="project" value="UniProtKB-KW"/>
</dbReference>
<reference evidence="3 4" key="1">
    <citation type="submission" date="2020-04" db="EMBL/GenBank/DDBJ databases">
        <title>MicrobeNet Type strains.</title>
        <authorList>
            <person name="Nicholson A.C."/>
        </authorList>
    </citation>
    <scope>NUCLEOTIDE SEQUENCE [LARGE SCALE GENOMIC DNA]</scope>
    <source>
        <strain evidence="3 4">DSM 44113</strain>
    </source>
</reference>
<keyword evidence="3" id="KW-0645">Protease</keyword>
<feature type="domain" description="CAAX prenyl protease 2/Lysostaphin resistance protein A-like" evidence="2">
    <location>
        <begin position="141"/>
        <end position="251"/>
    </location>
</feature>
<feature type="transmembrane region" description="Helical" evidence="1">
    <location>
        <begin position="239"/>
        <end position="256"/>
    </location>
</feature>
<dbReference type="GO" id="GO:0004175">
    <property type="term" value="F:endopeptidase activity"/>
    <property type="evidence" value="ECO:0007669"/>
    <property type="project" value="UniProtKB-ARBA"/>
</dbReference>
<sequence length="293" mass="30682">MSAPTLTGMRTHALGVVALAGAALALMWFLGVEVQAAHDYLTGNIGYRPPDPDAPPDWDTFKQHVVAGFGALAVLPFTRRVAELPAAVPRPAWRFVRATPFALAIMSAVAVSTAVLVDLTTDPADPTAVTGTLHGERAVAYVARIATAGLAEEPIFVLLPFLALTFFARTGDAAPAPRERGPAPLWPAGFPATRAVLILALGSGVLRGVFHVYQGLPYAAAAVLWGGTMVVVYARWRSITALIVAHGIFNVAWVYLLPALGIGGWAGVATMIGLPGALWLAVLAAGQRRDRAA</sequence>
<name>A0A846X1L2_9ACTN</name>
<evidence type="ECO:0000259" key="2">
    <source>
        <dbReference type="Pfam" id="PF02517"/>
    </source>
</evidence>
<dbReference type="GO" id="GO:0080120">
    <property type="term" value="P:CAAX-box protein maturation"/>
    <property type="evidence" value="ECO:0007669"/>
    <property type="project" value="UniProtKB-ARBA"/>
</dbReference>
<feature type="transmembrane region" description="Helical" evidence="1">
    <location>
        <begin position="216"/>
        <end position="234"/>
    </location>
</feature>
<organism evidence="3 4">
    <name type="scientific">Tsukamurella spumae</name>
    <dbReference type="NCBI Taxonomy" id="44753"/>
    <lineage>
        <taxon>Bacteria</taxon>
        <taxon>Bacillati</taxon>
        <taxon>Actinomycetota</taxon>
        <taxon>Actinomycetes</taxon>
        <taxon>Mycobacteriales</taxon>
        <taxon>Tsukamurellaceae</taxon>
        <taxon>Tsukamurella</taxon>
    </lineage>
</organism>
<keyword evidence="3" id="KW-0378">Hydrolase</keyword>
<dbReference type="RefSeq" id="WP_168546472.1">
    <property type="nucleotide sequence ID" value="NZ_BAAAKS010000019.1"/>
</dbReference>
<feature type="transmembrane region" description="Helical" evidence="1">
    <location>
        <begin position="98"/>
        <end position="117"/>
    </location>
</feature>
<keyword evidence="1" id="KW-0472">Membrane</keyword>